<dbReference type="OrthoDB" id="9808145at2"/>
<evidence type="ECO:0000256" key="3">
    <source>
        <dbReference type="ARBA" id="ARBA00022722"/>
    </source>
</evidence>
<comment type="subunit">
    <text evidence="6">Heterooligomer composed of large and small subunits.</text>
</comment>
<evidence type="ECO:0000256" key="1">
    <source>
        <dbReference type="ARBA" id="ARBA00009998"/>
    </source>
</evidence>
<dbReference type="PANTHER" id="PTHR34137">
    <property type="entry name" value="EXODEOXYRIBONUCLEASE 7 SMALL SUBUNIT"/>
    <property type="match status" value="1"/>
</dbReference>
<evidence type="ECO:0000256" key="5">
    <source>
        <dbReference type="ARBA" id="ARBA00022839"/>
    </source>
</evidence>
<comment type="caution">
    <text evidence="7">The sequence shown here is derived from an EMBL/GenBank/DDBJ whole genome shotgun (WGS) entry which is preliminary data.</text>
</comment>
<comment type="similarity">
    <text evidence="1 6">Belongs to the XseB family.</text>
</comment>
<keyword evidence="4 6" id="KW-0378">Hydrolase</keyword>
<comment type="catalytic activity">
    <reaction evidence="6">
        <text>Exonucleolytic cleavage in either 5'- to 3'- or 3'- to 5'-direction to yield nucleoside 5'-phosphates.</text>
        <dbReference type="EC" id="3.1.11.6"/>
    </reaction>
</comment>
<comment type="function">
    <text evidence="6">Bidirectionally degrades single-stranded DNA into large acid-insoluble oligonucleotides, which are then degraded further into small acid-soluble oligonucleotides.</text>
</comment>
<evidence type="ECO:0000256" key="2">
    <source>
        <dbReference type="ARBA" id="ARBA00022490"/>
    </source>
</evidence>
<dbReference type="GO" id="GO:0009318">
    <property type="term" value="C:exodeoxyribonuclease VII complex"/>
    <property type="evidence" value="ECO:0007669"/>
    <property type="project" value="UniProtKB-UniRule"/>
</dbReference>
<dbReference type="GO" id="GO:0008855">
    <property type="term" value="F:exodeoxyribonuclease VII activity"/>
    <property type="evidence" value="ECO:0007669"/>
    <property type="project" value="UniProtKB-UniRule"/>
</dbReference>
<dbReference type="AlphaFoldDB" id="A0A424FN26"/>
<protein>
    <recommendedName>
        <fullName evidence="6">Exodeoxyribonuclease 7 small subunit</fullName>
        <ecNumber evidence="6">3.1.11.6</ecNumber>
    </recommendedName>
    <alternativeName>
        <fullName evidence="6">Exodeoxyribonuclease VII small subunit</fullName>
        <shortName evidence="6">Exonuclease VII small subunit</shortName>
    </alternativeName>
</protein>
<keyword evidence="2 6" id="KW-0963">Cytoplasm</keyword>
<dbReference type="EC" id="3.1.11.6" evidence="6"/>
<accession>A0A424FN26</accession>
<keyword evidence="3 6" id="KW-0540">Nuclease</keyword>
<dbReference type="PANTHER" id="PTHR34137:SF1">
    <property type="entry name" value="EXODEOXYRIBONUCLEASE 7 SMALL SUBUNIT"/>
    <property type="match status" value="1"/>
</dbReference>
<proteinExistence type="inferred from homology"/>
<dbReference type="Pfam" id="PF02609">
    <property type="entry name" value="Exonuc_VII_S"/>
    <property type="match status" value="1"/>
</dbReference>
<gene>
    <name evidence="6" type="primary">xseB</name>
    <name evidence="7" type="ORF">C0030_001515</name>
</gene>
<dbReference type="HAMAP" id="MF_00337">
    <property type="entry name" value="Exonuc_7_S"/>
    <property type="match status" value="1"/>
</dbReference>
<evidence type="ECO:0000313" key="8">
    <source>
        <dbReference type="Proteomes" id="UP000236895"/>
    </source>
</evidence>
<evidence type="ECO:0000313" key="7">
    <source>
        <dbReference type="EMBL" id="RPD37553.1"/>
    </source>
</evidence>
<evidence type="ECO:0000256" key="6">
    <source>
        <dbReference type="HAMAP-Rule" id="MF_00337"/>
    </source>
</evidence>
<dbReference type="InterPro" id="IPR037004">
    <property type="entry name" value="Exonuc_VII_ssu_sf"/>
</dbReference>
<dbReference type="EMBL" id="PKRU02000007">
    <property type="protein sequence ID" value="RPD37553.1"/>
    <property type="molecule type" value="Genomic_DNA"/>
</dbReference>
<sequence length="86" mass="9875">MMNDLVNKNDISLLPFEQAVSELENIITKLERGDVTLDESISIYERGEALKLHCESLLCSAEKRIEQIKLNRDNKIQGVEPFDKEL</sequence>
<reference evidence="7 8" key="1">
    <citation type="submission" date="2018-11" db="EMBL/GenBank/DDBJ databases">
        <title>Genome Analysis of Haplotype D of Candidatus Liberibacter Solanacearum.</title>
        <authorList>
            <person name="Katsir L."/>
            <person name="Ruan Z."/>
            <person name="Santos Garcia D."/>
            <person name="Piasezky A."/>
            <person name="Jiang J."/>
            <person name="Sela N."/>
            <person name="Freilich S."/>
            <person name="Bahar O."/>
        </authorList>
    </citation>
    <scope>NUCLEOTIDE SEQUENCE [LARGE SCALE GENOMIC DNA]</scope>
    <source>
        <strain evidence="8">haplotype D1</strain>
    </source>
</reference>
<dbReference type="Proteomes" id="UP000236895">
    <property type="component" value="Unassembled WGS sequence"/>
</dbReference>
<dbReference type="GO" id="GO:0005829">
    <property type="term" value="C:cytosol"/>
    <property type="evidence" value="ECO:0007669"/>
    <property type="project" value="TreeGrafter"/>
</dbReference>
<evidence type="ECO:0000256" key="4">
    <source>
        <dbReference type="ARBA" id="ARBA00022801"/>
    </source>
</evidence>
<dbReference type="InterPro" id="IPR003761">
    <property type="entry name" value="Exonuc_VII_S"/>
</dbReference>
<dbReference type="NCBIfam" id="NF002139">
    <property type="entry name" value="PRK00977.1-3"/>
    <property type="match status" value="1"/>
</dbReference>
<keyword evidence="5 6" id="KW-0269">Exonuclease</keyword>
<comment type="subcellular location">
    <subcellularLocation>
        <location evidence="6">Cytoplasm</location>
    </subcellularLocation>
</comment>
<dbReference type="Gene3D" id="1.10.287.1040">
    <property type="entry name" value="Exonuclease VII, small subunit"/>
    <property type="match status" value="1"/>
</dbReference>
<dbReference type="NCBIfam" id="TIGR01280">
    <property type="entry name" value="xseB"/>
    <property type="match status" value="1"/>
</dbReference>
<organism evidence="7 8">
    <name type="scientific">Candidatus Liberibacter solanacearum</name>
    <dbReference type="NCBI Taxonomy" id="556287"/>
    <lineage>
        <taxon>Bacteria</taxon>
        <taxon>Pseudomonadati</taxon>
        <taxon>Pseudomonadota</taxon>
        <taxon>Alphaproteobacteria</taxon>
        <taxon>Hyphomicrobiales</taxon>
        <taxon>Rhizobiaceae</taxon>
        <taxon>Liberibacter</taxon>
    </lineage>
</organism>
<name>A0A424FN26_9HYPH</name>
<dbReference type="GO" id="GO:0006308">
    <property type="term" value="P:DNA catabolic process"/>
    <property type="evidence" value="ECO:0007669"/>
    <property type="project" value="UniProtKB-UniRule"/>
</dbReference>
<dbReference type="SUPFAM" id="SSF116842">
    <property type="entry name" value="XseB-like"/>
    <property type="match status" value="1"/>
</dbReference>